<name>A0A8H3EYR9_9LECA</name>
<feature type="compositionally biased region" description="Basic and acidic residues" evidence="1">
    <location>
        <begin position="92"/>
        <end position="106"/>
    </location>
</feature>
<accession>A0A8H3EYR9</accession>
<organism evidence="2 3">
    <name type="scientific">Heterodermia speciosa</name>
    <dbReference type="NCBI Taxonomy" id="116794"/>
    <lineage>
        <taxon>Eukaryota</taxon>
        <taxon>Fungi</taxon>
        <taxon>Dikarya</taxon>
        <taxon>Ascomycota</taxon>
        <taxon>Pezizomycotina</taxon>
        <taxon>Lecanoromycetes</taxon>
        <taxon>OSLEUM clade</taxon>
        <taxon>Lecanoromycetidae</taxon>
        <taxon>Caliciales</taxon>
        <taxon>Physciaceae</taxon>
        <taxon>Heterodermia</taxon>
    </lineage>
</organism>
<dbReference type="EMBL" id="CAJPDS010000015">
    <property type="protein sequence ID" value="CAF9915027.1"/>
    <property type="molecule type" value="Genomic_DNA"/>
</dbReference>
<evidence type="ECO:0000313" key="3">
    <source>
        <dbReference type="Proteomes" id="UP000664521"/>
    </source>
</evidence>
<dbReference type="AlphaFoldDB" id="A0A8H3EYR9"/>
<evidence type="ECO:0000256" key="1">
    <source>
        <dbReference type="SAM" id="MobiDB-lite"/>
    </source>
</evidence>
<feature type="region of interest" description="Disordered" evidence="1">
    <location>
        <begin position="1"/>
        <end position="147"/>
    </location>
</feature>
<dbReference type="OrthoDB" id="3359339at2759"/>
<reference evidence="2" key="1">
    <citation type="submission" date="2021-03" db="EMBL/GenBank/DDBJ databases">
        <authorList>
            <person name="Tagirdzhanova G."/>
        </authorList>
    </citation>
    <scope>NUCLEOTIDE SEQUENCE</scope>
</reference>
<sequence length="147" mass="15317">MSAAYEGQDPLEIAKQAERDLNSSALKQGDGRNQRYDNSTSAVESGIDESAVRKFPGSEVTVGSAASGAGDNREIPVEEGGDINRATGQPTKARDFEGEGGPEDKAAAYAEANPGSDDVTSNVRQVREPKGEPIQVPGIGKAHSAMD</sequence>
<dbReference type="Proteomes" id="UP000664521">
    <property type="component" value="Unassembled WGS sequence"/>
</dbReference>
<proteinExistence type="predicted"/>
<keyword evidence="3" id="KW-1185">Reference proteome</keyword>
<evidence type="ECO:0000313" key="2">
    <source>
        <dbReference type="EMBL" id="CAF9915027.1"/>
    </source>
</evidence>
<comment type="caution">
    <text evidence="2">The sequence shown here is derived from an EMBL/GenBank/DDBJ whole genome shotgun (WGS) entry which is preliminary data.</text>
</comment>
<protein>
    <recommendedName>
        <fullName evidence="4">SMP domain-containing protein</fullName>
    </recommendedName>
</protein>
<evidence type="ECO:0008006" key="4">
    <source>
        <dbReference type="Google" id="ProtNLM"/>
    </source>
</evidence>
<gene>
    <name evidence="2" type="ORF">HETSPECPRED_002272</name>
</gene>